<dbReference type="GO" id="GO:0042147">
    <property type="term" value="P:retrograde transport, endosome to Golgi"/>
    <property type="evidence" value="ECO:0007669"/>
    <property type="project" value="InterPro"/>
</dbReference>
<dbReference type="Proteomes" id="UP000253551">
    <property type="component" value="Unassembled WGS sequence"/>
</dbReference>
<dbReference type="PROSITE" id="PS50195">
    <property type="entry name" value="PX"/>
    <property type="match status" value="1"/>
</dbReference>
<dbReference type="SUPFAM" id="SSF64268">
    <property type="entry name" value="PX domain"/>
    <property type="match status" value="1"/>
</dbReference>
<dbReference type="EMBL" id="PJQM01006283">
    <property type="protein sequence ID" value="RCH79928.1"/>
    <property type="molecule type" value="Genomic_DNA"/>
</dbReference>
<evidence type="ECO:0000256" key="6">
    <source>
        <dbReference type="ARBA" id="ARBA00022490"/>
    </source>
</evidence>
<evidence type="ECO:0000256" key="2">
    <source>
        <dbReference type="ARBA" id="ARBA00004496"/>
    </source>
</evidence>
<reference evidence="10 11" key="1">
    <citation type="journal article" date="2018" name="G3 (Bethesda)">
        <title>Phylogenetic and Phylogenomic Definition of Rhizopus Species.</title>
        <authorList>
            <person name="Gryganskyi A.P."/>
            <person name="Golan J."/>
            <person name="Dolatabadi S."/>
            <person name="Mondo S."/>
            <person name="Robb S."/>
            <person name="Idnurm A."/>
            <person name="Muszewska A."/>
            <person name="Steczkiewicz K."/>
            <person name="Masonjones S."/>
            <person name="Liao H.L."/>
            <person name="Gajdeczka M.T."/>
            <person name="Anike F."/>
            <person name="Vuek A."/>
            <person name="Anishchenko I.M."/>
            <person name="Voigt K."/>
            <person name="de Hoog G.S."/>
            <person name="Smith M.E."/>
            <person name="Heitman J."/>
            <person name="Vilgalys R."/>
            <person name="Stajich J.E."/>
        </authorList>
    </citation>
    <scope>NUCLEOTIDE SEQUENCE [LARGE SCALE GENOMIC DNA]</scope>
    <source>
        <strain evidence="10 11">LSU 92-RS-03</strain>
    </source>
</reference>
<dbReference type="STRING" id="4846.A0A367IQG8"/>
<dbReference type="AlphaFoldDB" id="A0A367IQG8"/>
<dbReference type="Pfam" id="PF00787">
    <property type="entry name" value="PX"/>
    <property type="match status" value="1"/>
</dbReference>
<dbReference type="GO" id="GO:0032266">
    <property type="term" value="F:phosphatidylinositol-3-phosphate binding"/>
    <property type="evidence" value="ECO:0007669"/>
    <property type="project" value="TreeGrafter"/>
</dbReference>
<comment type="subcellular location">
    <subcellularLocation>
        <location evidence="2">Cytoplasm</location>
    </subcellularLocation>
    <subcellularLocation>
        <location evidence="1">Membrane</location>
        <topology evidence="1">Peripheral membrane protein</topology>
        <orientation evidence="1">Cytoplasmic side</orientation>
    </subcellularLocation>
</comment>
<keyword evidence="7" id="KW-0653">Protein transport</keyword>
<dbReference type="GO" id="GO:0006623">
    <property type="term" value="P:protein targeting to vacuole"/>
    <property type="evidence" value="ECO:0007669"/>
    <property type="project" value="TreeGrafter"/>
</dbReference>
<keyword evidence="5" id="KW-0813">Transport</keyword>
<dbReference type="GO" id="GO:0016020">
    <property type="term" value="C:membrane"/>
    <property type="evidence" value="ECO:0007669"/>
    <property type="project" value="UniProtKB-SubCell"/>
</dbReference>
<protein>
    <recommendedName>
        <fullName evidence="4">Sorting nexin MVP1</fullName>
    </recommendedName>
</protein>
<evidence type="ECO:0000256" key="7">
    <source>
        <dbReference type="ARBA" id="ARBA00022927"/>
    </source>
</evidence>
<dbReference type="Gene3D" id="3.30.1520.10">
    <property type="entry name" value="Phox-like domain"/>
    <property type="match status" value="1"/>
</dbReference>
<organism evidence="10 11">
    <name type="scientific">Rhizopus stolonifer</name>
    <name type="common">Rhizopus nigricans</name>
    <dbReference type="NCBI Taxonomy" id="4846"/>
    <lineage>
        <taxon>Eukaryota</taxon>
        <taxon>Fungi</taxon>
        <taxon>Fungi incertae sedis</taxon>
        <taxon>Mucoromycota</taxon>
        <taxon>Mucoromycotina</taxon>
        <taxon>Mucoromycetes</taxon>
        <taxon>Mucorales</taxon>
        <taxon>Mucorineae</taxon>
        <taxon>Rhizopodaceae</taxon>
        <taxon>Rhizopus</taxon>
    </lineage>
</organism>
<dbReference type="InterPro" id="IPR001683">
    <property type="entry name" value="PX_dom"/>
</dbReference>
<evidence type="ECO:0000313" key="11">
    <source>
        <dbReference type="Proteomes" id="UP000253551"/>
    </source>
</evidence>
<name>A0A367IQG8_RHIST</name>
<dbReference type="OrthoDB" id="10064318at2759"/>
<proteinExistence type="inferred from homology"/>
<keyword evidence="11" id="KW-1185">Reference proteome</keyword>
<dbReference type="InterPro" id="IPR028662">
    <property type="entry name" value="SNX8/Mvp1"/>
</dbReference>
<evidence type="ECO:0000259" key="9">
    <source>
        <dbReference type="PROSITE" id="PS50195"/>
    </source>
</evidence>
<sequence length="384" mass="45501">MRIDLPIPTFQPIEPLLPSNTQDIYQEKMNQWLSDLDTLSLSRVPEREGPFLFSHINYQLESEKLGSRVLRRYSDFYWLWDLLIKRYPFRLIPHLPPKQFAAKTFEEERTRGLERFINAVVRHPTLGKDPVVLVFLSHPLCLRDWRQTHSVSLDDEFIRNTEDIQPLEKRVPLDWEDRIRRMKKRIERSLIQYKRMLGIMRHMVRFKKALGTDYICYSLTINDLVESDKDCLFQPCQGCPRLVQGQSQVAKSMQQAGMMLNREAVAVADNVINALVQQIELLESFRKLIERKETPHTMSNETLVSQMARYTHKPTLSPIQQREIFIRHAILSELSFIHKSQINLSIMYNRWVKDESTYANSWMDHWSHLEIFTTPMPHHPGDFL</sequence>
<dbReference type="PANTHER" id="PTHR47554">
    <property type="entry name" value="SORTING NEXIN MVP1"/>
    <property type="match status" value="1"/>
</dbReference>
<evidence type="ECO:0000256" key="3">
    <source>
        <dbReference type="ARBA" id="ARBA00010883"/>
    </source>
</evidence>
<dbReference type="Pfam" id="PF19566">
    <property type="entry name" value="Snx8_BAR_dom"/>
    <property type="match status" value="1"/>
</dbReference>
<dbReference type="PANTHER" id="PTHR47554:SF1">
    <property type="entry name" value="SORTING NEXIN MVP1"/>
    <property type="match status" value="1"/>
</dbReference>
<evidence type="ECO:0000256" key="8">
    <source>
        <dbReference type="ARBA" id="ARBA00023136"/>
    </source>
</evidence>
<evidence type="ECO:0000256" key="1">
    <source>
        <dbReference type="ARBA" id="ARBA00004287"/>
    </source>
</evidence>
<gene>
    <name evidence="10" type="primary">SNX8</name>
    <name evidence="10" type="ORF">CU098_005706</name>
</gene>
<dbReference type="InterPro" id="IPR045734">
    <property type="entry name" value="Snx8_BAR_dom"/>
</dbReference>
<accession>A0A367IQG8</accession>
<dbReference type="SMART" id="SM00312">
    <property type="entry name" value="PX"/>
    <property type="match status" value="1"/>
</dbReference>
<evidence type="ECO:0000256" key="4">
    <source>
        <dbReference type="ARBA" id="ARBA00014268"/>
    </source>
</evidence>
<dbReference type="InterPro" id="IPR036871">
    <property type="entry name" value="PX_dom_sf"/>
</dbReference>
<evidence type="ECO:0000313" key="10">
    <source>
        <dbReference type="EMBL" id="RCH79928.1"/>
    </source>
</evidence>
<dbReference type="GO" id="GO:0005768">
    <property type="term" value="C:endosome"/>
    <property type="evidence" value="ECO:0007669"/>
    <property type="project" value="TreeGrafter"/>
</dbReference>
<comment type="caution">
    <text evidence="10">The sequence shown here is derived from an EMBL/GenBank/DDBJ whole genome shotgun (WGS) entry which is preliminary data.</text>
</comment>
<comment type="similarity">
    <text evidence="3">Belongs to the sorting nexin family.</text>
</comment>
<keyword evidence="8" id="KW-0472">Membrane</keyword>
<keyword evidence="6" id="KW-0963">Cytoplasm</keyword>
<dbReference type="GO" id="GO:0005829">
    <property type="term" value="C:cytosol"/>
    <property type="evidence" value="ECO:0007669"/>
    <property type="project" value="GOC"/>
</dbReference>
<evidence type="ECO:0000256" key="5">
    <source>
        <dbReference type="ARBA" id="ARBA00022448"/>
    </source>
</evidence>
<feature type="domain" description="PX" evidence="9">
    <location>
        <begin position="36"/>
        <end position="143"/>
    </location>
</feature>